<protein>
    <submittedName>
        <fullName evidence="1">Uncharacterized protein</fullName>
    </submittedName>
</protein>
<gene>
    <name evidence="1" type="ORF">MmTuc01_2678</name>
</gene>
<name>M1QCM0_METMZ</name>
<dbReference type="AlphaFoldDB" id="M1QCM0"/>
<proteinExistence type="predicted"/>
<organism evidence="1 2">
    <name type="scientific">Methanosarcina mazei Tuc01</name>
    <dbReference type="NCBI Taxonomy" id="1236903"/>
    <lineage>
        <taxon>Archaea</taxon>
        <taxon>Methanobacteriati</taxon>
        <taxon>Methanobacteriota</taxon>
        <taxon>Stenosarchaea group</taxon>
        <taxon>Methanomicrobia</taxon>
        <taxon>Methanosarcinales</taxon>
        <taxon>Methanosarcinaceae</taxon>
        <taxon>Methanosarcina</taxon>
    </lineage>
</organism>
<dbReference type="EMBL" id="CP004144">
    <property type="protein sequence ID" value="AGF97968.1"/>
    <property type="molecule type" value="Genomic_DNA"/>
</dbReference>
<evidence type="ECO:0000313" key="2">
    <source>
        <dbReference type="Proteomes" id="UP000011718"/>
    </source>
</evidence>
<dbReference type="Proteomes" id="UP000011718">
    <property type="component" value="Chromosome"/>
</dbReference>
<reference evidence="1 2" key="1">
    <citation type="journal article" date="2013" name="Genome Announc.">
        <title>Complete Genome of a Methanosarcina mazei Strain Isolated from Sediment Samples from an Amazonian Flooded Area.</title>
        <authorList>
            <person name="Assis das Gracas D."/>
            <person name="Thiago Juca Ramos R."/>
            <person name="Vieira Araujo A.C."/>
            <person name="Zahlouth R."/>
            <person name="Ribeiro Carneiro A."/>
            <person name="Souza Lopes T."/>
            <person name="Azevedo Barauna R."/>
            <person name="Azevedo V."/>
            <person name="Cruz Schneider M.P."/>
            <person name="Pellizari V.H."/>
            <person name="Silva A."/>
        </authorList>
    </citation>
    <scope>NUCLEOTIDE SEQUENCE [LARGE SCALE GENOMIC DNA]</scope>
    <source>
        <strain evidence="1 2">Tuc01</strain>
    </source>
</reference>
<dbReference type="HOGENOM" id="CLU_3147996_0_0_2"/>
<dbReference type="KEGG" id="mmaz:MmTuc01_2678"/>
<accession>M1QCM0</accession>
<sequence>MCAGNPGVWIKGVPLSGFRVAAGGYSSLYVSNLALGARKVPDSHKRYN</sequence>
<evidence type="ECO:0000313" key="1">
    <source>
        <dbReference type="EMBL" id="AGF97968.1"/>
    </source>
</evidence>
<dbReference type="BioCyc" id="MMAZ1236903:G139K-2553-MONOMER"/>